<dbReference type="PANTHER" id="PTHR33336">
    <property type="entry name" value="QUINOL MONOOXYGENASE YGIN-RELATED"/>
    <property type="match status" value="1"/>
</dbReference>
<dbReference type="InterPro" id="IPR011008">
    <property type="entry name" value="Dimeric_a/b-barrel"/>
</dbReference>
<name>A0A8K0JKY7_9TREE</name>
<evidence type="ECO:0000259" key="1">
    <source>
        <dbReference type="PROSITE" id="PS51725"/>
    </source>
</evidence>
<dbReference type="SUPFAM" id="SSF54909">
    <property type="entry name" value="Dimeric alpha+beta barrel"/>
    <property type="match status" value="1"/>
</dbReference>
<proteinExistence type="predicted"/>
<dbReference type="GO" id="GO:0003824">
    <property type="term" value="F:catalytic activity"/>
    <property type="evidence" value="ECO:0007669"/>
    <property type="project" value="TreeGrafter"/>
</dbReference>
<dbReference type="PANTHER" id="PTHR33336:SF15">
    <property type="entry name" value="ABM DOMAIN-CONTAINING PROTEIN"/>
    <property type="match status" value="1"/>
</dbReference>
<dbReference type="EMBL" id="JABELV010000068">
    <property type="protein sequence ID" value="KAG7535873.1"/>
    <property type="molecule type" value="Genomic_DNA"/>
</dbReference>
<dbReference type="Proteomes" id="UP000812966">
    <property type="component" value="Unassembled WGS sequence"/>
</dbReference>
<evidence type="ECO:0000313" key="3">
    <source>
        <dbReference type="Proteomes" id="UP000812966"/>
    </source>
</evidence>
<feature type="domain" description="ABM" evidence="1">
    <location>
        <begin position="6"/>
        <end position="99"/>
    </location>
</feature>
<sequence length="99" mass="11345">MSSGHIIVHASIVAKPEHLEKVREVVTNIRDYARKEEEGTLIYRTSISNENERKFEFFEEYTSKSAFDVHVAGEPFQNLSKNAKEWLEGAPVISLSTEF</sequence>
<dbReference type="AlphaFoldDB" id="A0A8K0JKY7"/>
<dbReference type="Pfam" id="PF03992">
    <property type="entry name" value="ABM"/>
    <property type="match status" value="1"/>
</dbReference>
<dbReference type="InterPro" id="IPR050744">
    <property type="entry name" value="AI-2_Isomerase_LsrG"/>
</dbReference>
<evidence type="ECO:0000313" key="2">
    <source>
        <dbReference type="EMBL" id="KAG7535873.1"/>
    </source>
</evidence>
<reference evidence="2" key="1">
    <citation type="submission" date="2020-04" db="EMBL/GenBank/DDBJ databases">
        <title>Analysis of mating type loci in Filobasidium floriforme.</title>
        <authorList>
            <person name="Nowrousian M."/>
        </authorList>
    </citation>
    <scope>NUCLEOTIDE SEQUENCE</scope>
    <source>
        <strain evidence="2">CBS 6242</strain>
    </source>
</reference>
<protein>
    <recommendedName>
        <fullName evidence="1">ABM domain-containing protein</fullName>
    </recommendedName>
</protein>
<keyword evidence="3" id="KW-1185">Reference proteome</keyword>
<gene>
    <name evidence="2" type="ORF">FFLO_03619</name>
</gene>
<comment type="caution">
    <text evidence="2">The sequence shown here is derived from an EMBL/GenBank/DDBJ whole genome shotgun (WGS) entry which is preliminary data.</text>
</comment>
<organism evidence="2 3">
    <name type="scientific">Filobasidium floriforme</name>
    <dbReference type="NCBI Taxonomy" id="5210"/>
    <lineage>
        <taxon>Eukaryota</taxon>
        <taxon>Fungi</taxon>
        <taxon>Dikarya</taxon>
        <taxon>Basidiomycota</taxon>
        <taxon>Agaricomycotina</taxon>
        <taxon>Tremellomycetes</taxon>
        <taxon>Filobasidiales</taxon>
        <taxon>Filobasidiaceae</taxon>
        <taxon>Filobasidium</taxon>
    </lineage>
</organism>
<dbReference type="Gene3D" id="3.30.70.100">
    <property type="match status" value="1"/>
</dbReference>
<accession>A0A8K0JKY7</accession>
<dbReference type="InterPro" id="IPR007138">
    <property type="entry name" value="ABM_dom"/>
</dbReference>
<dbReference type="PROSITE" id="PS51725">
    <property type="entry name" value="ABM"/>
    <property type="match status" value="1"/>
</dbReference>